<dbReference type="EMBL" id="LAZR01021585">
    <property type="protein sequence ID" value="KKL84837.1"/>
    <property type="molecule type" value="Genomic_DNA"/>
</dbReference>
<comment type="caution">
    <text evidence="1">The sequence shown here is derived from an EMBL/GenBank/DDBJ whole genome shotgun (WGS) entry which is preliminary data.</text>
</comment>
<reference evidence="1" key="1">
    <citation type="journal article" date="2015" name="Nature">
        <title>Complex archaea that bridge the gap between prokaryotes and eukaryotes.</title>
        <authorList>
            <person name="Spang A."/>
            <person name="Saw J.H."/>
            <person name="Jorgensen S.L."/>
            <person name="Zaremba-Niedzwiedzka K."/>
            <person name="Martijn J."/>
            <person name="Lind A.E."/>
            <person name="van Eijk R."/>
            <person name="Schleper C."/>
            <person name="Guy L."/>
            <person name="Ettema T.J."/>
        </authorList>
    </citation>
    <scope>NUCLEOTIDE SEQUENCE</scope>
</reference>
<organism evidence="1">
    <name type="scientific">marine sediment metagenome</name>
    <dbReference type="NCBI Taxonomy" id="412755"/>
    <lineage>
        <taxon>unclassified sequences</taxon>
        <taxon>metagenomes</taxon>
        <taxon>ecological metagenomes</taxon>
    </lineage>
</organism>
<accession>A0A0F9IBT5</accession>
<sequence>MFMFPLPIVIHLMTMDGKPDTYGMWIGLPYYPLLSEIPEGKNVQDDCNAYYPQAEEAKRTGLDVAGARTLVEEADSDAP</sequence>
<evidence type="ECO:0000313" key="1">
    <source>
        <dbReference type="EMBL" id="KKL84837.1"/>
    </source>
</evidence>
<protein>
    <submittedName>
        <fullName evidence="1">Uncharacterized protein</fullName>
    </submittedName>
</protein>
<name>A0A0F9IBT5_9ZZZZ</name>
<gene>
    <name evidence="1" type="ORF">LCGC14_1960750</name>
</gene>
<dbReference type="AlphaFoldDB" id="A0A0F9IBT5"/>
<proteinExistence type="predicted"/>